<comment type="caution">
    <text evidence="1">The sequence shown here is derived from an EMBL/GenBank/DDBJ whole genome shotgun (WGS) entry which is preliminary data.</text>
</comment>
<reference evidence="1 2" key="1">
    <citation type="submission" date="2018-05" db="EMBL/GenBank/DDBJ databases">
        <title>Marinifilum breve JC075T sp. nov., a marine bacterium isolated from Yongle Blue Hole in the South China Sea.</title>
        <authorList>
            <person name="Fu T."/>
        </authorList>
    </citation>
    <scope>NUCLEOTIDE SEQUENCE [LARGE SCALE GENOMIC DNA]</scope>
    <source>
        <strain evidence="1 2">JC075</strain>
    </source>
</reference>
<dbReference type="AlphaFoldDB" id="A0A2V4A054"/>
<name>A0A2V4A054_9BACT</name>
<dbReference type="Proteomes" id="UP000248079">
    <property type="component" value="Unassembled WGS sequence"/>
</dbReference>
<proteinExistence type="predicted"/>
<organism evidence="1 2">
    <name type="scientific">Marinifilum breve</name>
    <dbReference type="NCBI Taxonomy" id="2184082"/>
    <lineage>
        <taxon>Bacteria</taxon>
        <taxon>Pseudomonadati</taxon>
        <taxon>Bacteroidota</taxon>
        <taxon>Bacteroidia</taxon>
        <taxon>Marinilabiliales</taxon>
        <taxon>Marinifilaceae</taxon>
    </lineage>
</organism>
<evidence type="ECO:0000313" key="2">
    <source>
        <dbReference type="Proteomes" id="UP000248079"/>
    </source>
</evidence>
<keyword evidence="2" id="KW-1185">Reference proteome</keyword>
<gene>
    <name evidence="1" type="ORF">DF185_11215</name>
</gene>
<accession>A0A2V4A054</accession>
<dbReference type="EMBL" id="QFLI01000004">
    <property type="protein sequence ID" value="PXY01207.1"/>
    <property type="molecule type" value="Genomic_DNA"/>
</dbReference>
<sequence>MLKGKCTCATFQKVGFWHLEKVLRAKFSVNFPWQLFDFYRKNFFSVGNSTFFSKSWFLAIGKSTSGQIFSQFPLAIVQLLQKKLFCRLQFNFFFKKLVFGIWKKYFWPKFHSISLGN</sequence>
<evidence type="ECO:0000313" key="1">
    <source>
        <dbReference type="EMBL" id="PXY01207.1"/>
    </source>
</evidence>
<protein>
    <submittedName>
        <fullName evidence="1">Uncharacterized protein</fullName>
    </submittedName>
</protein>